<dbReference type="PANTHER" id="PTHR36330:SF2">
    <property type="entry name" value="LIPASE_LIPOOXYGENASE, PLAT_LH2 FAMILY PROTEIN"/>
    <property type="match status" value="1"/>
</dbReference>
<keyword evidence="3" id="KW-1185">Reference proteome</keyword>
<protein>
    <submittedName>
        <fullName evidence="2">Uncharacterized protein</fullName>
    </submittedName>
</protein>
<keyword evidence="1" id="KW-0472">Membrane</keyword>
<proteinExistence type="predicted"/>
<feature type="transmembrane region" description="Helical" evidence="1">
    <location>
        <begin position="103"/>
        <end position="120"/>
    </location>
</feature>
<dbReference type="EMBL" id="CAKOAT010402932">
    <property type="protein sequence ID" value="CAH8367333.1"/>
    <property type="molecule type" value="Genomic_DNA"/>
</dbReference>
<feature type="transmembrane region" description="Helical" evidence="1">
    <location>
        <begin position="19"/>
        <end position="38"/>
    </location>
</feature>
<gene>
    <name evidence="2" type="ORF">ERUC_LOCUS30790</name>
</gene>
<dbReference type="PANTHER" id="PTHR36330">
    <property type="entry name" value="LIPASE/LIPOOXYGENASE, PLAT/LH2 FAMILY PROTEIN"/>
    <property type="match status" value="1"/>
</dbReference>
<comment type="caution">
    <text evidence="2">The sequence shown here is derived from an EMBL/GenBank/DDBJ whole genome shotgun (WGS) entry which is preliminary data.</text>
</comment>
<accession>A0ABC8L204</accession>
<organism evidence="2 3">
    <name type="scientific">Eruca vesicaria subsp. sativa</name>
    <name type="common">Garden rocket</name>
    <name type="synonym">Eruca sativa</name>
    <dbReference type="NCBI Taxonomy" id="29727"/>
    <lineage>
        <taxon>Eukaryota</taxon>
        <taxon>Viridiplantae</taxon>
        <taxon>Streptophyta</taxon>
        <taxon>Embryophyta</taxon>
        <taxon>Tracheophyta</taxon>
        <taxon>Spermatophyta</taxon>
        <taxon>Magnoliopsida</taxon>
        <taxon>eudicotyledons</taxon>
        <taxon>Gunneridae</taxon>
        <taxon>Pentapetalae</taxon>
        <taxon>rosids</taxon>
        <taxon>malvids</taxon>
        <taxon>Brassicales</taxon>
        <taxon>Brassicaceae</taxon>
        <taxon>Brassiceae</taxon>
        <taxon>Eruca</taxon>
    </lineage>
</organism>
<feature type="transmembrane region" description="Helical" evidence="1">
    <location>
        <begin position="65"/>
        <end position="83"/>
    </location>
</feature>
<name>A0ABC8L204_ERUVS</name>
<dbReference type="Proteomes" id="UP001642260">
    <property type="component" value="Unassembled WGS sequence"/>
</dbReference>
<sequence>MNICFQRAKHERVRNLETLSAIAFFFGGTVGFLYLLLLQRSVDELQAPGSSSSSKNSNQVLSGRLKIPVLSLTLVVGLSLLAVRGYSGEGSSAFAVTPREIPVGTLGFLACKVAVVLAAFKPLKDVS</sequence>
<evidence type="ECO:0000313" key="3">
    <source>
        <dbReference type="Proteomes" id="UP001642260"/>
    </source>
</evidence>
<keyword evidence="1" id="KW-0812">Transmembrane</keyword>
<keyword evidence="1" id="KW-1133">Transmembrane helix</keyword>
<evidence type="ECO:0000313" key="2">
    <source>
        <dbReference type="EMBL" id="CAH8367333.1"/>
    </source>
</evidence>
<reference evidence="2 3" key="1">
    <citation type="submission" date="2022-03" db="EMBL/GenBank/DDBJ databases">
        <authorList>
            <person name="Macdonald S."/>
            <person name="Ahmed S."/>
            <person name="Newling K."/>
        </authorList>
    </citation>
    <scope>NUCLEOTIDE SEQUENCE [LARGE SCALE GENOMIC DNA]</scope>
</reference>
<evidence type="ECO:0000256" key="1">
    <source>
        <dbReference type="SAM" id="Phobius"/>
    </source>
</evidence>
<dbReference type="AlphaFoldDB" id="A0ABC8L204"/>